<dbReference type="EMBL" id="LAZR01038254">
    <property type="protein sequence ID" value="KKL20040.1"/>
    <property type="molecule type" value="Genomic_DNA"/>
</dbReference>
<protein>
    <submittedName>
        <fullName evidence="1">Uncharacterized protein</fullName>
    </submittedName>
</protein>
<evidence type="ECO:0000313" key="1">
    <source>
        <dbReference type="EMBL" id="KKL20040.1"/>
    </source>
</evidence>
<comment type="caution">
    <text evidence="1">The sequence shown here is derived from an EMBL/GenBank/DDBJ whole genome shotgun (WGS) entry which is preliminary data.</text>
</comment>
<sequence length="58" mass="6530">MNLEQFTTKQLEGAVKNLKHAKAHRPGGLLVAEQKALTDMYVELEIRADSDYCKAHDC</sequence>
<organism evidence="1">
    <name type="scientific">marine sediment metagenome</name>
    <dbReference type="NCBI Taxonomy" id="412755"/>
    <lineage>
        <taxon>unclassified sequences</taxon>
        <taxon>metagenomes</taxon>
        <taxon>ecological metagenomes</taxon>
    </lineage>
</organism>
<proteinExistence type="predicted"/>
<accession>A0A0F9BE82</accession>
<dbReference type="AlphaFoldDB" id="A0A0F9BE82"/>
<gene>
    <name evidence="1" type="ORF">LCGC14_2459420</name>
</gene>
<name>A0A0F9BE82_9ZZZZ</name>
<reference evidence="1" key="1">
    <citation type="journal article" date="2015" name="Nature">
        <title>Complex archaea that bridge the gap between prokaryotes and eukaryotes.</title>
        <authorList>
            <person name="Spang A."/>
            <person name="Saw J.H."/>
            <person name="Jorgensen S.L."/>
            <person name="Zaremba-Niedzwiedzka K."/>
            <person name="Martijn J."/>
            <person name="Lind A.E."/>
            <person name="van Eijk R."/>
            <person name="Schleper C."/>
            <person name="Guy L."/>
            <person name="Ettema T.J."/>
        </authorList>
    </citation>
    <scope>NUCLEOTIDE SEQUENCE</scope>
</reference>